<evidence type="ECO:0000259" key="1">
    <source>
        <dbReference type="PROSITE" id="PS50097"/>
    </source>
</evidence>
<organism evidence="2 3">
    <name type="scientific">Exidia glandulosa HHB12029</name>
    <dbReference type="NCBI Taxonomy" id="1314781"/>
    <lineage>
        <taxon>Eukaryota</taxon>
        <taxon>Fungi</taxon>
        <taxon>Dikarya</taxon>
        <taxon>Basidiomycota</taxon>
        <taxon>Agaricomycotina</taxon>
        <taxon>Agaricomycetes</taxon>
        <taxon>Auriculariales</taxon>
        <taxon>Exidiaceae</taxon>
        <taxon>Exidia</taxon>
    </lineage>
</organism>
<proteinExistence type="predicted"/>
<protein>
    <recommendedName>
        <fullName evidence="1">BTB domain-containing protein</fullName>
    </recommendedName>
</protein>
<evidence type="ECO:0000313" key="3">
    <source>
        <dbReference type="Proteomes" id="UP000077266"/>
    </source>
</evidence>
<accession>A0A165HTJ3</accession>
<dbReference type="InterPro" id="IPR000210">
    <property type="entry name" value="BTB/POZ_dom"/>
</dbReference>
<dbReference type="Pfam" id="PF00651">
    <property type="entry name" value="BTB"/>
    <property type="match status" value="1"/>
</dbReference>
<dbReference type="CDD" id="cd18186">
    <property type="entry name" value="BTB_POZ_ZBTB_KLHL-like"/>
    <property type="match status" value="1"/>
</dbReference>
<dbReference type="OrthoDB" id="2367075at2759"/>
<dbReference type="AlphaFoldDB" id="A0A165HTJ3"/>
<dbReference type="InParanoid" id="A0A165HTJ3"/>
<dbReference type="PROSITE" id="PS50097">
    <property type="entry name" value="BTB"/>
    <property type="match status" value="1"/>
</dbReference>
<dbReference type="Gene3D" id="3.30.710.10">
    <property type="entry name" value="Potassium Channel Kv1.1, Chain A"/>
    <property type="match status" value="1"/>
</dbReference>
<gene>
    <name evidence="2" type="ORF">EXIGLDRAFT_836447</name>
</gene>
<dbReference type="Proteomes" id="UP000077266">
    <property type="component" value="Unassembled WGS sequence"/>
</dbReference>
<dbReference type="EMBL" id="KV426008">
    <property type="protein sequence ID" value="KZV92442.1"/>
    <property type="molecule type" value="Genomic_DNA"/>
</dbReference>
<dbReference type="SUPFAM" id="SSF54695">
    <property type="entry name" value="POZ domain"/>
    <property type="match status" value="1"/>
</dbReference>
<evidence type="ECO:0000313" key="2">
    <source>
        <dbReference type="EMBL" id="KZV92442.1"/>
    </source>
</evidence>
<feature type="domain" description="BTB" evidence="1">
    <location>
        <begin position="49"/>
        <end position="119"/>
    </location>
</feature>
<dbReference type="InterPro" id="IPR011333">
    <property type="entry name" value="SKP1/BTB/POZ_sf"/>
</dbReference>
<sequence>MAAAHWGNRRARHLSAVLTPAAPQPALPPQRWHDSTVSHATSDFSYDDGDIRLRVGAKTFKVARSRLTQRSPVFRDMFDLTKARADPFLLDDIVELHDNVIEFEHYLWFIHADALDVAELNSRPDDPLYLKRWISVAKIAHKYQVDAVADWAIRLVLQYIDDRVKARRTDQPFSLRFMTKLLLSVTALWAFDTPQSKCARSLLRAMLYRRAHYSAAWGPDDVADIVPVFEEHNETQILARAYYYILAYRGDSWMSDARLRAVDRQRLLCGFHGLSRAGVSVGSNLDAYDVGRVDDVVLEQHGPQLWTYFDAGALKLETKSEAPAAK</sequence>
<name>A0A165HTJ3_EXIGL</name>
<reference evidence="2 3" key="1">
    <citation type="journal article" date="2016" name="Mol. Biol. Evol.">
        <title>Comparative Genomics of Early-Diverging Mushroom-Forming Fungi Provides Insights into the Origins of Lignocellulose Decay Capabilities.</title>
        <authorList>
            <person name="Nagy L.G."/>
            <person name="Riley R."/>
            <person name="Tritt A."/>
            <person name="Adam C."/>
            <person name="Daum C."/>
            <person name="Floudas D."/>
            <person name="Sun H."/>
            <person name="Yadav J.S."/>
            <person name="Pangilinan J."/>
            <person name="Larsson K.H."/>
            <person name="Matsuura K."/>
            <person name="Barry K."/>
            <person name="Labutti K."/>
            <person name="Kuo R."/>
            <person name="Ohm R.A."/>
            <person name="Bhattacharya S.S."/>
            <person name="Shirouzu T."/>
            <person name="Yoshinaga Y."/>
            <person name="Martin F.M."/>
            <person name="Grigoriev I.V."/>
            <person name="Hibbett D.S."/>
        </authorList>
    </citation>
    <scope>NUCLEOTIDE SEQUENCE [LARGE SCALE GENOMIC DNA]</scope>
    <source>
        <strain evidence="2 3">HHB12029</strain>
    </source>
</reference>
<keyword evidence="3" id="KW-1185">Reference proteome</keyword>